<protein>
    <submittedName>
        <fullName evidence="5">Potassium transporter peripheral membrane component</fullName>
    </submittedName>
</protein>
<evidence type="ECO:0000259" key="4">
    <source>
        <dbReference type="PROSITE" id="PS51202"/>
    </source>
</evidence>
<dbReference type="EMBL" id="AMCI01000854">
    <property type="protein sequence ID" value="EJX07560.1"/>
    <property type="molecule type" value="Genomic_DNA"/>
</dbReference>
<keyword evidence="2" id="KW-0406">Ion transport</keyword>
<dbReference type="Gene3D" id="3.40.50.720">
    <property type="entry name" value="NAD(P)-binding Rossmann-like Domain"/>
    <property type="match status" value="1"/>
</dbReference>
<dbReference type="SUPFAM" id="SSF51735">
    <property type="entry name" value="NAD(P)-binding Rossmann-fold domains"/>
    <property type="match status" value="1"/>
</dbReference>
<sequence>MHAKIIEEDVKRAERLNEVIHNPHTLIIHGDGRDLSLLEEEGIRKTQAFAALTENSETNILACLAAKRLGVRKTVAMVENTDYISMAESLEIGSIINKKTFAASHIYQMMLKADITSVKSLTVANADVAEFSASPEARIIRHPIKDLGLPDCVTLGGLVRNGHGQLINGMTQIQAGDTVVAFCLAGGIKKLEKFFK</sequence>
<dbReference type="Pfam" id="PF02080">
    <property type="entry name" value="TrkA_C"/>
    <property type="match status" value="1"/>
</dbReference>
<dbReference type="InterPro" id="IPR036291">
    <property type="entry name" value="NAD(P)-bd_dom_sf"/>
</dbReference>
<dbReference type="Gene3D" id="3.30.70.1450">
    <property type="entry name" value="Regulator of K+ conductance, C-terminal domain"/>
    <property type="match status" value="1"/>
</dbReference>
<dbReference type="GO" id="GO:0006813">
    <property type="term" value="P:potassium ion transport"/>
    <property type="evidence" value="ECO:0007669"/>
    <property type="project" value="InterPro"/>
</dbReference>
<accession>J9H255</accession>
<dbReference type="InterPro" id="IPR006037">
    <property type="entry name" value="RCK_C"/>
</dbReference>
<organism evidence="5">
    <name type="scientific">gut metagenome</name>
    <dbReference type="NCBI Taxonomy" id="749906"/>
    <lineage>
        <taxon>unclassified sequences</taxon>
        <taxon>metagenomes</taxon>
        <taxon>organismal metagenomes</taxon>
    </lineage>
</organism>
<dbReference type="InterPro" id="IPR050721">
    <property type="entry name" value="Trk_Ktr_HKT_K-transport"/>
</dbReference>
<dbReference type="AlphaFoldDB" id="J9H255"/>
<dbReference type="SUPFAM" id="SSF116726">
    <property type="entry name" value="TrkA C-terminal domain-like"/>
    <property type="match status" value="1"/>
</dbReference>
<name>J9H255_9ZZZZ</name>
<evidence type="ECO:0000256" key="1">
    <source>
        <dbReference type="ARBA" id="ARBA00022448"/>
    </source>
</evidence>
<dbReference type="InterPro" id="IPR036721">
    <property type="entry name" value="RCK_C_sf"/>
</dbReference>
<proteinExistence type="predicted"/>
<dbReference type="PANTHER" id="PTHR43833:SF5">
    <property type="entry name" value="TRK SYSTEM POTASSIUM UPTAKE PROTEIN TRKA"/>
    <property type="match status" value="1"/>
</dbReference>
<evidence type="ECO:0000256" key="2">
    <source>
        <dbReference type="ARBA" id="ARBA00023065"/>
    </source>
</evidence>
<keyword evidence="1" id="KW-0813">Transport</keyword>
<feature type="domain" description="RCK N-terminal" evidence="3">
    <location>
        <begin position="1"/>
        <end position="97"/>
    </location>
</feature>
<evidence type="ECO:0000313" key="5">
    <source>
        <dbReference type="EMBL" id="EJX07560.1"/>
    </source>
</evidence>
<comment type="caution">
    <text evidence="5">The sequence shown here is derived from an EMBL/GenBank/DDBJ whole genome shotgun (WGS) entry which is preliminary data.</text>
</comment>
<reference evidence="5" key="1">
    <citation type="journal article" date="2012" name="PLoS ONE">
        <title>Gene sets for utilization of primary and secondary nutrition supplies in the distal gut of endangered iberian lynx.</title>
        <authorList>
            <person name="Alcaide M."/>
            <person name="Messina E."/>
            <person name="Richter M."/>
            <person name="Bargiela R."/>
            <person name="Peplies J."/>
            <person name="Huws S.A."/>
            <person name="Newbold C.J."/>
            <person name="Golyshin P.N."/>
            <person name="Simon M.A."/>
            <person name="Lopez G."/>
            <person name="Yakimov M.M."/>
            <person name="Ferrer M."/>
        </authorList>
    </citation>
    <scope>NUCLEOTIDE SEQUENCE</scope>
</reference>
<dbReference type="GO" id="GO:0008324">
    <property type="term" value="F:monoatomic cation transmembrane transporter activity"/>
    <property type="evidence" value="ECO:0007669"/>
    <property type="project" value="InterPro"/>
</dbReference>
<dbReference type="PROSITE" id="PS51201">
    <property type="entry name" value="RCK_N"/>
    <property type="match status" value="1"/>
</dbReference>
<dbReference type="PROSITE" id="PS51202">
    <property type="entry name" value="RCK_C"/>
    <property type="match status" value="1"/>
</dbReference>
<dbReference type="PANTHER" id="PTHR43833">
    <property type="entry name" value="POTASSIUM CHANNEL PROTEIN 2-RELATED-RELATED"/>
    <property type="match status" value="1"/>
</dbReference>
<gene>
    <name evidence="5" type="ORF">EVA_04328</name>
</gene>
<dbReference type="InterPro" id="IPR003148">
    <property type="entry name" value="RCK_N"/>
</dbReference>
<feature type="domain" description="RCK C-terminal" evidence="4">
    <location>
        <begin position="116"/>
        <end position="196"/>
    </location>
</feature>
<evidence type="ECO:0000259" key="3">
    <source>
        <dbReference type="PROSITE" id="PS51201"/>
    </source>
</evidence>
<dbReference type="Pfam" id="PF02254">
    <property type="entry name" value="TrkA_N"/>
    <property type="match status" value="1"/>
</dbReference>